<name>A0ABC8S891_9AQUA</name>
<evidence type="ECO:0000313" key="8">
    <source>
        <dbReference type="EMBL" id="CAK9153040.1"/>
    </source>
</evidence>
<keyword evidence="6" id="KW-0732">Signal</keyword>
<dbReference type="AlphaFoldDB" id="A0ABC8S891"/>
<evidence type="ECO:0000256" key="5">
    <source>
        <dbReference type="SAM" id="Phobius"/>
    </source>
</evidence>
<evidence type="ECO:0000256" key="4">
    <source>
        <dbReference type="ARBA" id="ARBA00023136"/>
    </source>
</evidence>
<dbReference type="Proteomes" id="UP001642360">
    <property type="component" value="Unassembled WGS sequence"/>
</dbReference>
<proteinExistence type="predicted"/>
<evidence type="ECO:0000256" key="2">
    <source>
        <dbReference type="ARBA" id="ARBA00022692"/>
    </source>
</evidence>
<feature type="transmembrane region" description="Helical" evidence="5">
    <location>
        <begin position="182"/>
        <end position="203"/>
    </location>
</feature>
<evidence type="ECO:0000313" key="9">
    <source>
        <dbReference type="Proteomes" id="UP001642360"/>
    </source>
</evidence>
<feature type="transmembrane region" description="Helical" evidence="5">
    <location>
        <begin position="315"/>
        <end position="334"/>
    </location>
</feature>
<feature type="transmembrane region" description="Helical" evidence="5">
    <location>
        <begin position="114"/>
        <end position="130"/>
    </location>
</feature>
<feature type="transmembrane region" description="Helical" evidence="5">
    <location>
        <begin position="276"/>
        <end position="294"/>
    </location>
</feature>
<dbReference type="InterPro" id="IPR003689">
    <property type="entry name" value="ZIP"/>
</dbReference>
<reference evidence="8 9" key="1">
    <citation type="submission" date="2024-02" db="EMBL/GenBank/DDBJ databases">
        <authorList>
            <person name="Vignale AGUSTIN F."/>
            <person name="Sosa J E."/>
            <person name="Modenutti C."/>
        </authorList>
    </citation>
    <scope>NUCLEOTIDE SEQUENCE [LARGE SCALE GENOMIC DNA]</scope>
</reference>
<dbReference type="GO" id="GO:0016020">
    <property type="term" value="C:membrane"/>
    <property type="evidence" value="ECO:0007669"/>
    <property type="project" value="UniProtKB-SubCell"/>
</dbReference>
<evidence type="ECO:0000313" key="7">
    <source>
        <dbReference type="EMBL" id="CAK9147619.1"/>
    </source>
</evidence>
<feature type="transmembrane region" description="Helical" evidence="5">
    <location>
        <begin position="215"/>
        <end position="233"/>
    </location>
</feature>
<evidence type="ECO:0000256" key="3">
    <source>
        <dbReference type="ARBA" id="ARBA00022989"/>
    </source>
</evidence>
<keyword evidence="2 5" id="KW-0812">Transmembrane</keyword>
<feature type="transmembrane region" description="Helical" evidence="5">
    <location>
        <begin position="245"/>
        <end position="264"/>
    </location>
</feature>
<dbReference type="EMBL" id="CAUOFW020002334">
    <property type="protein sequence ID" value="CAK9153040.1"/>
    <property type="molecule type" value="Genomic_DNA"/>
</dbReference>
<feature type="transmembrane region" description="Helical" evidence="5">
    <location>
        <begin position="78"/>
        <end position="99"/>
    </location>
</feature>
<accession>A0ABC8S891</accession>
<comment type="caution">
    <text evidence="8">The sequence shown here is derived from an EMBL/GenBank/DDBJ whole genome shotgun (WGS) entry which is preliminary data.</text>
</comment>
<feature type="chain" id="PRO_5044720918" evidence="6">
    <location>
        <begin position="30"/>
        <end position="335"/>
    </location>
</feature>
<feature type="transmembrane region" description="Helical" evidence="5">
    <location>
        <begin position="48"/>
        <end position="71"/>
    </location>
</feature>
<keyword evidence="4 5" id="KW-0472">Membrane</keyword>
<evidence type="ECO:0000256" key="1">
    <source>
        <dbReference type="ARBA" id="ARBA00004141"/>
    </source>
</evidence>
<organism evidence="8 9">
    <name type="scientific">Ilex paraguariensis</name>
    <name type="common">yerba mate</name>
    <dbReference type="NCBI Taxonomy" id="185542"/>
    <lineage>
        <taxon>Eukaryota</taxon>
        <taxon>Viridiplantae</taxon>
        <taxon>Streptophyta</taxon>
        <taxon>Embryophyta</taxon>
        <taxon>Tracheophyta</taxon>
        <taxon>Spermatophyta</taxon>
        <taxon>Magnoliopsida</taxon>
        <taxon>eudicotyledons</taxon>
        <taxon>Gunneridae</taxon>
        <taxon>Pentapetalae</taxon>
        <taxon>asterids</taxon>
        <taxon>campanulids</taxon>
        <taxon>Aquifoliales</taxon>
        <taxon>Aquifoliaceae</taxon>
        <taxon>Ilex</taxon>
    </lineage>
</organism>
<evidence type="ECO:0000256" key="6">
    <source>
        <dbReference type="SAM" id="SignalP"/>
    </source>
</evidence>
<protein>
    <submittedName>
        <fullName evidence="8">Uncharacterized protein</fullName>
    </submittedName>
</protein>
<dbReference type="EMBL" id="CAUOFW020001709">
    <property type="protein sequence ID" value="CAK9147619.1"/>
    <property type="molecule type" value="Genomic_DNA"/>
</dbReference>
<dbReference type="PANTHER" id="PTHR11040:SF140">
    <property type="entry name" value="ZRT (ZRT), IRT- (IRT-) LIKE PROTEIN TRANSPORTER"/>
    <property type="match status" value="1"/>
</dbReference>
<keyword evidence="9" id="KW-1185">Reference proteome</keyword>
<dbReference type="PANTHER" id="PTHR11040">
    <property type="entry name" value="ZINC/IRON TRANSPORTER"/>
    <property type="match status" value="1"/>
</dbReference>
<dbReference type="Pfam" id="PF02535">
    <property type="entry name" value="Zip"/>
    <property type="match status" value="1"/>
</dbReference>
<sequence length="335" mass="36775">MAASPKTMNSTSLIIITLLLFLQFFKIKALVDEHICCITTGLRSKDVILVKIWCLIILFFSTFFVGFSPYFFRKNESFLVLGTQFAGGVFLGTSLMHFLGDTISLFDYLGMKEYFPVMLASVGYLLALLGDCKVVYGKKDGGGEAEPEVGRGRMAAEEGGKEMGVDVSRGLMEEASFRTFRYTVFILLALCCNSVFEGIVVGVAGNKRTAWRNMWVIALHRTFAAIAMGITVLRLKPKRPFLTTVAYSFGLAISTPVGVGIGIAINSTTQGHLADWINVVSMGLASGVLNYIAMNDIILKSFKPQQARCKYDTPFYKFVAVLVGVVVMAVVLVFQ</sequence>
<comment type="subcellular location">
    <subcellularLocation>
        <location evidence="1">Membrane</location>
        <topology evidence="1">Multi-pass membrane protein</topology>
    </subcellularLocation>
</comment>
<keyword evidence="3 5" id="KW-1133">Transmembrane helix</keyword>
<gene>
    <name evidence="7" type="ORF">ILEXP_LOCUS15530</name>
    <name evidence="8" type="ORF">ILEXP_LOCUS21281</name>
</gene>
<feature type="signal peptide" evidence="6">
    <location>
        <begin position="1"/>
        <end position="29"/>
    </location>
</feature>